<dbReference type="GO" id="GO:0005856">
    <property type="term" value="C:cytoskeleton"/>
    <property type="evidence" value="ECO:0007669"/>
    <property type="project" value="InterPro"/>
</dbReference>
<feature type="non-terminal residue" evidence="3">
    <location>
        <position position="531"/>
    </location>
</feature>
<sequence length="531" mass="59303">LKDGVAPNAASSLEEIIDSKTGEKLSLSEAEKRGLISVVRSDNKMTVSEAIQSGLVDSDSGLFHDPVSGESMLIDQAVLQNIIALDDGESEIIENGYHHVPDSESMNISTAISQGYLDTATGTFIDPHSQQALSVSQAIQKGLLKPTMTVEESDEHHPAVVQGRRDEASKLQKSHEITSRFAQEELLTEHDLSSGLNQSEKSIRTATHSSSLLDSNQPHHVEDEQTDGVSSSQTTSLGSHHTSAERSISQGTSSRPVTPGRMADSYDKLVQDISAELQRLQGFEQILKEDTQMEDEVIKIQSQIESHKILHEDILSHQHPILSLVYQAEQLTELYQEELTPEQVTSLCGEAAFLKKALEKVLKTSDRRLKHLKTAEDELRKLETEMDKFNAWKDVSRDELTNLEQCLQRFEDLKPIQENQKELLADILSHQADIRYMSMSVQKYVEEAKLYKLEVDSYRADRQRPARSSLISMDCVAADSVKDKLKDISEDYVDLKHKCTAFGDLLSELSTKQTGFNDVALKMLSWLADTE</sequence>
<accession>A0A0B6ZJY9</accession>
<gene>
    <name evidence="3" type="primary">ORF67479</name>
</gene>
<feature type="non-terminal residue" evidence="3">
    <location>
        <position position="1"/>
    </location>
</feature>
<feature type="region of interest" description="Disordered" evidence="2">
    <location>
        <begin position="191"/>
        <end position="262"/>
    </location>
</feature>
<feature type="compositionally biased region" description="Polar residues" evidence="2">
    <location>
        <begin position="227"/>
        <end position="256"/>
    </location>
</feature>
<feature type="compositionally biased region" description="Polar residues" evidence="2">
    <location>
        <begin position="194"/>
        <end position="216"/>
    </location>
</feature>
<proteinExistence type="predicted"/>
<dbReference type="EMBL" id="HACG01021867">
    <property type="protein sequence ID" value="CEK68732.1"/>
    <property type="molecule type" value="Transcribed_RNA"/>
</dbReference>
<feature type="region of interest" description="Disordered" evidence="2">
    <location>
        <begin position="147"/>
        <end position="174"/>
    </location>
</feature>
<evidence type="ECO:0000313" key="3">
    <source>
        <dbReference type="EMBL" id="CEK68732.1"/>
    </source>
</evidence>
<dbReference type="SUPFAM" id="SSF46966">
    <property type="entry name" value="Spectrin repeat"/>
    <property type="match status" value="2"/>
</dbReference>
<dbReference type="Pfam" id="PF00681">
    <property type="entry name" value="Plectin"/>
    <property type="match status" value="1"/>
</dbReference>
<keyword evidence="1" id="KW-0175">Coiled coil</keyword>
<evidence type="ECO:0000256" key="1">
    <source>
        <dbReference type="SAM" id="Coils"/>
    </source>
</evidence>
<evidence type="ECO:0000256" key="2">
    <source>
        <dbReference type="SAM" id="MobiDB-lite"/>
    </source>
</evidence>
<protein>
    <submittedName>
        <fullName evidence="3">Uncharacterized protein</fullName>
    </submittedName>
</protein>
<dbReference type="SMART" id="SM00250">
    <property type="entry name" value="PLEC"/>
    <property type="match status" value="3"/>
</dbReference>
<organism evidence="3">
    <name type="scientific">Arion vulgaris</name>
    <dbReference type="NCBI Taxonomy" id="1028688"/>
    <lineage>
        <taxon>Eukaryota</taxon>
        <taxon>Metazoa</taxon>
        <taxon>Spiralia</taxon>
        <taxon>Lophotrochozoa</taxon>
        <taxon>Mollusca</taxon>
        <taxon>Gastropoda</taxon>
        <taxon>Heterobranchia</taxon>
        <taxon>Euthyneura</taxon>
        <taxon>Panpulmonata</taxon>
        <taxon>Eupulmonata</taxon>
        <taxon>Stylommatophora</taxon>
        <taxon>Helicina</taxon>
        <taxon>Arionoidea</taxon>
        <taxon>Arionidae</taxon>
        <taxon>Arion</taxon>
    </lineage>
</organism>
<feature type="compositionally biased region" description="Basic and acidic residues" evidence="2">
    <location>
        <begin position="154"/>
        <end position="174"/>
    </location>
</feature>
<reference evidence="3" key="1">
    <citation type="submission" date="2014-12" db="EMBL/GenBank/DDBJ databases">
        <title>Insight into the proteome of Arion vulgaris.</title>
        <authorList>
            <person name="Aradska J."/>
            <person name="Bulat T."/>
            <person name="Smidak R."/>
            <person name="Sarate P."/>
            <person name="Gangsoo J."/>
            <person name="Sialana F."/>
            <person name="Bilban M."/>
            <person name="Lubec G."/>
        </authorList>
    </citation>
    <scope>NUCLEOTIDE SEQUENCE</scope>
    <source>
        <tissue evidence="3">Skin</tissue>
    </source>
</reference>
<dbReference type="InterPro" id="IPR035915">
    <property type="entry name" value="Plakin_repeat_sf"/>
</dbReference>
<dbReference type="SUPFAM" id="SSF75399">
    <property type="entry name" value="Plakin repeat"/>
    <property type="match status" value="1"/>
</dbReference>
<feature type="coiled-coil region" evidence="1">
    <location>
        <begin position="365"/>
        <end position="392"/>
    </location>
</feature>
<dbReference type="Gene3D" id="3.90.1290.10">
    <property type="entry name" value="Plakin repeat"/>
    <property type="match status" value="1"/>
</dbReference>
<name>A0A0B6ZJY9_9EUPU</name>
<dbReference type="InterPro" id="IPR001101">
    <property type="entry name" value="Plectin_repeat"/>
</dbReference>
<dbReference type="Gene3D" id="1.20.58.60">
    <property type="match status" value="1"/>
</dbReference>
<dbReference type="AlphaFoldDB" id="A0A0B6ZJY9"/>